<dbReference type="GO" id="GO:0030313">
    <property type="term" value="C:cell envelope"/>
    <property type="evidence" value="ECO:0007669"/>
    <property type="project" value="UniProtKB-SubCell"/>
</dbReference>
<evidence type="ECO:0000259" key="5">
    <source>
        <dbReference type="Pfam" id="PF25989"/>
    </source>
</evidence>
<feature type="chain" id="PRO_5030657945" evidence="2">
    <location>
        <begin position="24"/>
        <end position="361"/>
    </location>
</feature>
<keyword evidence="7" id="KW-1185">Reference proteome</keyword>
<dbReference type="Proteomes" id="UP000544222">
    <property type="component" value="Unassembled WGS sequence"/>
</dbReference>
<dbReference type="GO" id="GO:0046677">
    <property type="term" value="P:response to antibiotic"/>
    <property type="evidence" value="ECO:0007669"/>
    <property type="project" value="TreeGrafter"/>
</dbReference>
<feature type="domain" description="Multidrug resistance protein MdtA-like barrel-sandwich hybrid" evidence="3">
    <location>
        <begin position="63"/>
        <end position="191"/>
    </location>
</feature>
<dbReference type="SUPFAM" id="SSF111369">
    <property type="entry name" value="HlyD-like secretion proteins"/>
    <property type="match status" value="1"/>
</dbReference>
<evidence type="ECO:0000313" key="6">
    <source>
        <dbReference type="EMBL" id="MBB3186888.1"/>
    </source>
</evidence>
<comment type="similarity">
    <text evidence="1">Belongs to the membrane fusion protein (MFP) (TC 8.A.1) family.</text>
</comment>
<dbReference type="Pfam" id="PF25989">
    <property type="entry name" value="YknX_C"/>
    <property type="match status" value="1"/>
</dbReference>
<dbReference type="Gene3D" id="2.40.420.20">
    <property type="match status" value="1"/>
</dbReference>
<protein>
    <submittedName>
        <fullName evidence="6">Membrane fusion protein (Multidrug efflux system)</fullName>
    </submittedName>
</protein>
<evidence type="ECO:0000256" key="2">
    <source>
        <dbReference type="SAM" id="SignalP"/>
    </source>
</evidence>
<dbReference type="Gene3D" id="2.40.50.100">
    <property type="match status" value="1"/>
</dbReference>
<dbReference type="Gene3D" id="1.10.287.470">
    <property type="entry name" value="Helix hairpin bin"/>
    <property type="match status" value="1"/>
</dbReference>
<dbReference type="GO" id="GO:0005886">
    <property type="term" value="C:plasma membrane"/>
    <property type="evidence" value="ECO:0007669"/>
    <property type="project" value="TreeGrafter"/>
</dbReference>
<gene>
    <name evidence="6" type="ORF">FHX64_001051</name>
</gene>
<dbReference type="InterPro" id="IPR058637">
    <property type="entry name" value="YknX-like_C"/>
</dbReference>
<evidence type="ECO:0000259" key="3">
    <source>
        <dbReference type="Pfam" id="PF25917"/>
    </source>
</evidence>
<evidence type="ECO:0000259" key="4">
    <source>
        <dbReference type="Pfam" id="PF25944"/>
    </source>
</evidence>
<comment type="caution">
    <text evidence="6">The sequence shown here is derived from an EMBL/GenBank/DDBJ whole genome shotgun (WGS) entry which is preliminary data.</text>
</comment>
<dbReference type="Pfam" id="PF25917">
    <property type="entry name" value="BSH_RND"/>
    <property type="match status" value="1"/>
</dbReference>
<dbReference type="InterPro" id="IPR006143">
    <property type="entry name" value="RND_pump_MFP"/>
</dbReference>
<accession>A0A7W5H0T4</accession>
<organism evidence="6 7">
    <name type="scientific">Microbacter margulisiae</name>
    <dbReference type="NCBI Taxonomy" id="1350067"/>
    <lineage>
        <taxon>Bacteria</taxon>
        <taxon>Pseudomonadati</taxon>
        <taxon>Bacteroidota</taxon>
        <taxon>Bacteroidia</taxon>
        <taxon>Bacteroidales</taxon>
        <taxon>Porphyromonadaceae</taxon>
        <taxon>Microbacter</taxon>
    </lineage>
</organism>
<dbReference type="PROSITE" id="PS51257">
    <property type="entry name" value="PROKAR_LIPOPROTEIN"/>
    <property type="match status" value="1"/>
</dbReference>
<sequence length="361" mass="39540">MRQSFFMSRLRSFLIPFLMITLAGCHSSNKGNHTPPPHLKAMTVHYADATVYTSYATQLQSENVVTIYPRATGYIERLYVAEGDHIHKGQPILKIQDNDYIQALRSAKAAYENALLEVRKITPLVKQGIISPYQLETDQSNLDAAKANYENARINLGYTLITSPVTGVVGQITLREGSLVTAGESSPITTVSSNGNMFAYFSIDEKQMLQLVDTLKGTLQEKIMRLPPAELTLADGTLYSYKGKIALGSGLINSTTGSLLLKAIFPNPQELLRTGSTGTIQLPKYYKNVLLVPQKATFDIQDKKMIYTVDKENIAHATNITVGASAGDNYVVNDGLQDGSVIVIDGINLVKDGMKVIPVLH</sequence>
<dbReference type="InterPro" id="IPR058626">
    <property type="entry name" value="MdtA-like_b-barrel"/>
</dbReference>
<dbReference type="Gene3D" id="2.40.30.170">
    <property type="match status" value="1"/>
</dbReference>
<feature type="domain" description="YknX-like C-terminal permuted SH3-like" evidence="5">
    <location>
        <begin position="290"/>
        <end position="356"/>
    </location>
</feature>
<evidence type="ECO:0000256" key="1">
    <source>
        <dbReference type="ARBA" id="ARBA00009477"/>
    </source>
</evidence>
<dbReference type="GO" id="GO:0022857">
    <property type="term" value="F:transmembrane transporter activity"/>
    <property type="evidence" value="ECO:0007669"/>
    <property type="project" value="InterPro"/>
</dbReference>
<feature type="signal peptide" evidence="2">
    <location>
        <begin position="1"/>
        <end position="23"/>
    </location>
</feature>
<dbReference type="Pfam" id="PF25944">
    <property type="entry name" value="Beta-barrel_RND"/>
    <property type="match status" value="1"/>
</dbReference>
<name>A0A7W5H0T4_9PORP</name>
<dbReference type="RefSeq" id="WP_183412725.1">
    <property type="nucleotide sequence ID" value="NZ_JACHYB010000001.1"/>
</dbReference>
<dbReference type="InterPro" id="IPR058625">
    <property type="entry name" value="MdtA-like_BSH"/>
</dbReference>
<dbReference type="NCBIfam" id="TIGR01730">
    <property type="entry name" value="RND_mfp"/>
    <property type="match status" value="1"/>
</dbReference>
<reference evidence="6 7" key="1">
    <citation type="submission" date="2020-08" db="EMBL/GenBank/DDBJ databases">
        <title>Genomic Encyclopedia of Type Strains, Phase IV (KMG-IV): sequencing the most valuable type-strain genomes for metagenomic binning, comparative biology and taxonomic classification.</title>
        <authorList>
            <person name="Goeker M."/>
        </authorList>
    </citation>
    <scope>NUCLEOTIDE SEQUENCE [LARGE SCALE GENOMIC DNA]</scope>
    <source>
        <strain evidence="6 7">DSM 27471</strain>
    </source>
</reference>
<dbReference type="AlphaFoldDB" id="A0A7W5H0T4"/>
<keyword evidence="2" id="KW-0732">Signal</keyword>
<dbReference type="PANTHER" id="PTHR30158:SF23">
    <property type="entry name" value="MULTIDRUG RESISTANCE PROTEIN MEXA"/>
    <property type="match status" value="1"/>
</dbReference>
<dbReference type="PANTHER" id="PTHR30158">
    <property type="entry name" value="ACRA/E-RELATED COMPONENT OF DRUG EFFLUX TRANSPORTER"/>
    <property type="match status" value="1"/>
</dbReference>
<evidence type="ECO:0000313" key="7">
    <source>
        <dbReference type="Proteomes" id="UP000544222"/>
    </source>
</evidence>
<dbReference type="EMBL" id="JACHYB010000001">
    <property type="protein sequence ID" value="MBB3186888.1"/>
    <property type="molecule type" value="Genomic_DNA"/>
</dbReference>
<proteinExistence type="inferred from homology"/>
<feature type="domain" description="Multidrug resistance protein MdtA-like beta-barrel" evidence="4">
    <location>
        <begin position="219"/>
        <end position="281"/>
    </location>
</feature>